<evidence type="ECO:0000256" key="1">
    <source>
        <dbReference type="ARBA" id="ARBA00004651"/>
    </source>
</evidence>
<dbReference type="Gene3D" id="1.10.287.3510">
    <property type="match status" value="1"/>
</dbReference>
<dbReference type="RefSeq" id="WP_154767155.1">
    <property type="nucleotide sequence ID" value="NZ_WLYK01000001.1"/>
</dbReference>
<comment type="subcellular location">
    <subcellularLocation>
        <location evidence="1">Cell membrane</location>
        <topology evidence="1">Multi-pass membrane protein</topology>
    </subcellularLocation>
</comment>
<evidence type="ECO:0000256" key="5">
    <source>
        <dbReference type="ARBA" id="ARBA00022989"/>
    </source>
</evidence>
<comment type="similarity">
    <text evidence="2">Belongs to the CPA3 antiporters (TC 2.A.63) subunit C family.</text>
</comment>
<organism evidence="8 9">
    <name type="scientific">Nakamurella alba</name>
    <dbReference type="NCBI Taxonomy" id="2665158"/>
    <lineage>
        <taxon>Bacteria</taxon>
        <taxon>Bacillati</taxon>
        <taxon>Actinomycetota</taxon>
        <taxon>Actinomycetes</taxon>
        <taxon>Nakamurellales</taxon>
        <taxon>Nakamurellaceae</taxon>
        <taxon>Nakamurella</taxon>
    </lineage>
</organism>
<feature type="transmembrane region" description="Helical" evidence="7">
    <location>
        <begin position="12"/>
        <end position="28"/>
    </location>
</feature>
<evidence type="ECO:0000313" key="8">
    <source>
        <dbReference type="EMBL" id="MTD13266.1"/>
    </source>
</evidence>
<sequence>MNPNALDSNVTIAVIIGVSFACGVYLLMSKNLIRVLLGFLLVGHGTNLLLLSSGRGGIAPIAGSDGDLADPLPQALILTSIVITLAVVTFLLAMAYRNYRLTRETEVADDPDDAAVAHRGETVGGGE</sequence>
<evidence type="ECO:0000256" key="6">
    <source>
        <dbReference type="ARBA" id="ARBA00023136"/>
    </source>
</evidence>
<dbReference type="EMBL" id="WLYK01000001">
    <property type="protein sequence ID" value="MTD13266.1"/>
    <property type="molecule type" value="Genomic_DNA"/>
</dbReference>
<dbReference type="Proteomes" id="UP000460221">
    <property type="component" value="Unassembled WGS sequence"/>
</dbReference>
<dbReference type="Pfam" id="PF00420">
    <property type="entry name" value="Oxidored_q2"/>
    <property type="match status" value="1"/>
</dbReference>
<dbReference type="InterPro" id="IPR050601">
    <property type="entry name" value="CPA3_antiporter_subunitC"/>
</dbReference>
<keyword evidence="9" id="KW-1185">Reference proteome</keyword>
<dbReference type="GO" id="GO:0005886">
    <property type="term" value="C:plasma membrane"/>
    <property type="evidence" value="ECO:0007669"/>
    <property type="project" value="UniProtKB-SubCell"/>
</dbReference>
<evidence type="ECO:0000256" key="7">
    <source>
        <dbReference type="SAM" id="Phobius"/>
    </source>
</evidence>
<dbReference type="PANTHER" id="PTHR34583:SF2">
    <property type="entry name" value="ANTIPORTER SUBUNIT MNHC2-RELATED"/>
    <property type="match status" value="1"/>
</dbReference>
<keyword evidence="6 7" id="KW-0472">Membrane</keyword>
<name>A0A7K1FGS3_9ACTN</name>
<feature type="transmembrane region" description="Helical" evidence="7">
    <location>
        <begin position="35"/>
        <end position="54"/>
    </location>
</feature>
<reference evidence="8 9" key="1">
    <citation type="submission" date="2019-11" db="EMBL/GenBank/DDBJ databases">
        <authorList>
            <person name="Jiang L.-Q."/>
        </authorList>
    </citation>
    <scope>NUCLEOTIDE SEQUENCE [LARGE SCALE GENOMIC DNA]</scope>
    <source>
        <strain evidence="8 9">YIM 132087</strain>
    </source>
</reference>
<protein>
    <submittedName>
        <fullName evidence="8">Na+/H+ antiporter subunit C</fullName>
    </submittedName>
</protein>
<dbReference type="AlphaFoldDB" id="A0A7K1FGS3"/>
<comment type="caution">
    <text evidence="8">The sequence shown here is derived from an EMBL/GenBank/DDBJ whole genome shotgun (WGS) entry which is preliminary data.</text>
</comment>
<keyword evidence="3" id="KW-1003">Cell membrane</keyword>
<dbReference type="InterPro" id="IPR039428">
    <property type="entry name" value="NUOK/Mnh_C1-like"/>
</dbReference>
<keyword evidence="4 7" id="KW-0812">Transmembrane</keyword>
<evidence type="ECO:0000256" key="2">
    <source>
        <dbReference type="ARBA" id="ARBA00010388"/>
    </source>
</evidence>
<feature type="transmembrane region" description="Helical" evidence="7">
    <location>
        <begin position="74"/>
        <end position="96"/>
    </location>
</feature>
<keyword evidence="5 7" id="KW-1133">Transmembrane helix</keyword>
<dbReference type="PANTHER" id="PTHR34583">
    <property type="entry name" value="ANTIPORTER SUBUNIT MNHC2-RELATED"/>
    <property type="match status" value="1"/>
</dbReference>
<accession>A0A7K1FGS3</accession>
<evidence type="ECO:0000256" key="3">
    <source>
        <dbReference type="ARBA" id="ARBA00022475"/>
    </source>
</evidence>
<proteinExistence type="inferred from homology"/>
<evidence type="ECO:0000256" key="4">
    <source>
        <dbReference type="ARBA" id="ARBA00022692"/>
    </source>
</evidence>
<gene>
    <name evidence="8" type="ORF">GIS00_04800</name>
</gene>
<evidence type="ECO:0000313" key="9">
    <source>
        <dbReference type="Proteomes" id="UP000460221"/>
    </source>
</evidence>